<dbReference type="AlphaFoldDB" id="A0A7S4QTC1"/>
<feature type="compositionally biased region" description="Low complexity" evidence="1">
    <location>
        <begin position="335"/>
        <end position="348"/>
    </location>
</feature>
<gene>
    <name evidence="2" type="ORF">AMON00008_LOCUS24241</name>
</gene>
<proteinExistence type="predicted"/>
<accession>A0A7S4QTC1</accession>
<reference evidence="2" key="1">
    <citation type="submission" date="2021-01" db="EMBL/GenBank/DDBJ databases">
        <authorList>
            <person name="Corre E."/>
            <person name="Pelletier E."/>
            <person name="Niang G."/>
            <person name="Scheremetjew M."/>
            <person name="Finn R."/>
            <person name="Kale V."/>
            <person name="Holt S."/>
            <person name="Cochrane G."/>
            <person name="Meng A."/>
            <person name="Brown T."/>
            <person name="Cohen L."/>
        </authorList>
    </citation>
    <scope>NUCLEOTIDE SEQUENCE</scope>
    <source>
        <strain evidence="2">CCMP3105</strain>
    </source>
</reference>
<feature type="compositionally biased region" description="Basic and acidic residues" evidence="1">
    <location>
        <begin position="99"/>
        <end position="123"/>
    </location>
</feature>
<feature type="compositionally biased region" description="Acidic residues" evidence="1">
    <location>
        <begin position="124"/>
        <end position="133"/>
    </location>
</feature>
<name>A0A7S4QTC1_9DINO</name>
<dbReference type="EMBL" id="HBNR01035324">
    <property type="protein sequence ID" value="CAE4591036.1"/>
    <property type="molecule type" value="Transcribed_RNA"/>
</dbReference>
<evidence type="ECO:0000256" key="1">
    <source>
        <dbReference type="SAM" id="MobiDB-lite"/>
    </source>
</evidence>
<protein>
    <submittedName>
        <fullName evidence="2">Uncharacterized protein</fullName>
    </submittedName>
</protein>
<sequence>MPQAELTEEEKKLNFKPCTVNDITAPLLNSTFHLFCMPEKEEGFDEVRYVWQNEAKSKEYLKKWVSEKKVTSRIEDLTPSEAFQTRLAEFKKTMQEMQAKQKEFKSSKADAETEKKAAEGEEKPEGEEEEKEETETKAMDVDIFSVENVNDVGNGEPLFSNFTFEDWALLTLRYELHLLQAAFRDDVKDPERIGIHENHLLFYYSRYFKKQLSPTLYGKETPQDVVELVKDVVTIDAEKKVLASVLTEEPEGLVAFVKMQEQNRRKREQRIDAGDETARLNFSLLQQQGSYGYAHGGGGKGGWRSKGSQAAAGAAVAAVAAPGGTAAPPGPPGGPRLVPAPRSKNWQGQKGGWQSGKAGAGRTPQTYAPRMPGKAGKKG</sequence>
<feature type="region of interest" description="Disordered" evidence="1">
    <location>
        <begin position="319"/>
        <end position="379"/>
    </location>
</feature>
<feature type="region of interest" description="Disordered" evidence="1">
    <location>
        <begin position="99"/>
        <end position="137"/>
    </location>
</feature>
<evidence type="ECO:0000313" key="2">
    <source>
        <dbReference type="EMBL" id="CAE4591036.1"/>
    </source>
</evidence>
<organism evidence="2">
    <name type="scientific">Alexandrium monilatum</name>
    <dbReference type="NCBI Taxonomy" id="311494"/>
    <lineage>
        <taxon>Eukaryota</taxon>
        <taxon>Sar</taxon>
        <taxon>Alveolata</taxon>
        <taxon>Dinophyceae</taxon>
        <taxon>Gonyaulacales</taxon>
        <taxon>Pyrocystaceae</taxon>
        <taxon>Alexandrium</taxon>
    </lineage>
</organism>